<organism evidence="1 2">
    <name type="scientific">Salinicoccus siamensis</name>
    <dbReference type="NCBI Taxonomy" id="381830"/>
    <lineage>
        <taxon>Bacteria</taxon>
        <taxon>Bacillati</taxon>
        <taxon>Bacillota</taxon>
        <taxon>Bacilli</taxon>
        <taxon>Bacillales</taxon>
        <taxon>Staphylococcaceae</taxon>
        <taxon>Salinicoccus</taxon>
    </lineage>
</organism>
<dbReference type="InterPro" id="IPR023137">
    <property type="entry name" value="BrxA_sf"/>
</dbReference>
<sequence length="203" mass="23851">MEKELEYSVNLTGVSFLLYELKQVIKLEIDGLNIYEIKDKVIQENIFEYKFTSSLKRIAPTIVKRMEVLDETLKEMVLKEPLETGKAINLYAIMKTDRLFFEFMDEVIKEKLEVNDFVIDKKDINEFFTSKAEQETKIAGWTENTYNKLRQVYFKLLFESGILIDKKSGTIRQLLIDENLRDHIRNIGDIAYLKAMGDDEVLL</sequence>
<reference evidence="1 2" key="1">
    <citation type="submission" date="2024-09" db="EMBL/GenBank/DDBJ databases">
        <authorList>
            <person name="Sun Q."/>
            <person name="Mori K."/>
        </authorList>
    </citation>
    <scope>NUCLEOTIDE SEQUENCE [LARGE SCALE GENOMIC DNA]</scope>
    <source>
        <strain evidence="1 2">JCM 12822</strain>
    </source>
</reference>
<dbReference type="RefSeq" id="WP_380569260.1">
    <property type="nucleotide sequence ID" value="NZ_JBHMAH010000003.1"/>
</dbReference>
<proteinExistence type="predicted"/>
<accession>A0ABV5Z0K8</accession>
<protein>
    <submittedName>
        <fullName evidence="1">DUF1819 family protein</fullName>
    </submittedName>
</protein>
<dbReference type="Pfam" id="PF08849">
    <property type="entry name" value="BrxA"/>
    <property type="match status" value="1"/>
</dbReference>
<comment type="caution">
    <text evidence="1">The sequence shown here is derived from an EMBL/GenBank/DDBJ whole genome shotgun (WGS) entry which is preliminary data.</text>
</comment>
<dbReference type="Gene3D" id="1.10.3540.10">
    <property type="entry name" value="uncharacterized protein from magnetospirillum magneticum domain"/>
    <property type="match status" value="1"/>
</dbReference>
<dbReference type="Proteomes" id="UP001589740">
    <property type="component" value="Unassembled WGS sequence"/>
</dbReference>
<evidence type="ECO:0000313" key="2">
    <source>
        <dbReference type="Proteomes" id="UP001589740"/>
    </source>
</evidence>
<evidence type="ECO:0000313" key="1">
    <source>
        <dbReference type="EMBL" id="MFB9859618.1"/>
    </source>
</evidence>
<keyword evidence="2" id="KW-1185">Reference proteome</keyword>
<gene>
    <name evidence="1" type="ORF">ACFFLE_00650</name>
</gene>
<dbReference type="InterPro" id="IPR014948">
    <property type="entry name" value="BrxA"/>
</dbReference>
<name>A0ABV5Z0K8_9STAP</name>
<dbReference type="EMBL" id="JBHMAH010000003">
    <property type="protein sequence ID" value="MFB9859618.1"/>
    <property type="molecule type" value="Genomic_DNA"/>
</dbReference>